<keyword evidence="4" id="KW-1185">Reference proteome</keyword>
<name>A0AA96EYV0_9FLAO</name>
<feature type="chain" id="PRO_5044705186" description="Gliding motility-associated protein GldM C-terminal domain-containing protein" evidence="1">
    <location>
        <begin position="29"/>
        <end position="201"/>
    </location>
</feature>
<evidence type="ECO:0000313" key="3">
    <source>
        <dbReference type="EMBL" id="WNM20662.1"/>
    </source>
</evidence>
<organism evidence="3 4">
    <name type="scientific">Flavobacterium capsici</name>
    <dbReference type="NCBI Taxonomy" id="3075618"/>
    <lineage>
        <taxon>Bacteria</taxon>
        <taxon>Pseudomonadati</taxon>
        <taxon>Bacteroidota</taxon>
        <taxon>Flavobacteriia</taxon>
        <taxon>Flavobacteriales</taxon>
        <taxon>Flavobacteriaceae</taxon>
        <taxon>Flavobacterium</taxon>
    </lineage>
</organism>
<sequence>MNPLQNYNKKTFFIILNFLAIMTNSLSAQLVSSLSKEPGKVKLDDQTLYIRKQIEGGNQADLLDGTTERVTGICNFDKNRLQPGRAVVFDSVAFEYAEGTADGEEGALAYDDVPPAVLQNCDFIIKQNGLVVFEAPVRDICNIDTGQNSKDAYTSTNSLRLLNDVDTIDMYIKFPPGVSLDPAKFHYVLIRLKGCQTQVKS</sequence>
<accession>A0AA96J3F2</accession>
<reference evidence="3 4" key="1">
    <citation type="submission" date="2023-09" db="EMBL/GenBank/DDBJ databases">
        <title>Flavobacterium sp. a novel bacteria isolate from Pepper rhizosphere.</title>
        <authorList>
            <person name="Peng Y."/>
            <person name="Lee J."/>
        </authorList>
    </citation>
    <scope>NUCLEOTIDE SEQUENCE [LARGE SCALE GENOMIC DNA]</scope>
    <source>
        <strain evidence="2">PMR2A8</strain>
        <strain evidence="3 4">PMTSA4</strain>
    </source>
</reference>
<dbReference type="KEGG" id="fcj:RN605_08160"/>
<evidence type="ECO:0000313" key="4">
    <source>
        <dbReference type="Proteomes" id="UP001304515"/>
    </source>
</evidence>
<dbReference type="EMBL" id="CP134890">
    <property type="protein sequence ID" value="WNM20662.1"/>
    <property type="molecule type" value="Genomic_DNA"/>
</dbReference>
<dbReference type="RefSeq" id="WP_313324074.1">
    <property type="nucleotide sequence ID" value="NZ_CP134878.1"/>
</dbReference>
<evidence type="ECO:0000313" key="2">
    <source>
        <dbReference type="EMBL" id="WNM19273.1"/>
    </source>
</evidence>
<proteinExistence type="predicted"/>
<dbReference type="EMBL" id="CP134878">
    <property type="protein sequence ID" value="WNM19273.1"/>
    <property type="molecule type" value="Genomic_DNA"/>
</dbReference>
<protein>
    <recommendedName>
        <fullName evidence="5">Gliding motility-associated protein GldM C-terminal domain-containing protein</fullName>
    </recommendedName>
</protein>
<evidence type="ECO:0008006" key="5">
    <source>
        <dbReference type="Google" id="ProtNLM"/>
    </source>
</evidence>
<evidence type="ECO:0000256" key="1">
    <source>
        <dbReference type="SAM" id="SignalP"/>
    </source>
</evidence>
<dbReference type="Proteomes" id="UP001304515">
    <property type="component" value="Chromosome"/>
</dbReference>
<feature type="signal peptide" evidence="1">
    <location>
        <begin position="1"/>
        <end position="28"/>
    </location>
</feature>
<accession>A0AA96EYV0</accession>
<dbReference type="AlphaFoldDB" id="A0AA96EYV0"/>
<gene>
    <name evidence="3" type="ORF">RN605_08160</name>
    <name evidence="2" type="ORF">RN608_00990</name>
</gene>
<keyword evidence="1" id="KW-0732">Signal</keyword>